<dbReference type="InterPro" id="IPR036412">
    <property type="entry name" value="HAD-like_sf"/>
</dbReference>
<protein>
    <recommendedName>
        <fullName evidence="2">HAD family hydrolase</fullName>
    </recommendedName>
</protein>
<accession>A0A381RPC9</accession>
<dbReference type="AlphaFoldDB" id="A0A381RPC9"/>
<organism evidence="1">
    <name type="scientific">marine metagenome</name>
    <dbReference type="NCBI Taxonomy" id="408172"/>
    <lineage>
        <taxon>unclassified sequences</taxon>
        <taxon>metagenomes</taxon>
        <taxon>ecological metagenomes</taxon>
    </lineage>
</organism>
<dbReference type="Gene3D" id="3.40.50.1000">
    <property type="entry name" value="HAD superfamily/HAD-like"/>
    <property type="match status" value="1"/>
</dbReference>
<dbReference type="SUPFAM" id="SSF56784">
    <property type="entry name" value="HAD-like"/>
    <property type="match status" value="1"/>
</dbReference>
<name>A0A381RPC9_9ZZZZ</name>
<dbReference type="Pfam" id="PF13242">
    <property type="entry name" value="Hydrolase_like"/>
    <property type="match status" value="1"/>
</dbReference>
<reference evidence="1" key="1">
    <citation type="submission" date="2018-05" db="EMBL/GenBank/DDBJ databases">
        <authorList>
            <person name="Lanie J.A."/>
            <person name="Ng W.-L."/>
            <person name="Kazmierczak K.M."/>
            <person name="Andrzejewski T.M."/>
            <person name="Davidsen T.M."/>
            <person name="Wayne K.J."/>
            <person name="Tettelin H."/>
            <person name="Glass J.I."/>
            <person name="Rusch D."/>
            <person name="Podicherti R."/>
            <person name="Tsui H.-C.T."/>
            <person name="Winkler M.E."/>
        </authorList>
    </citation>
    <scope>NUCLEOTIDE SEQUENCE</scope>
</reference>
<evidence type="ECO:0000313" key="1">
    <source>
        <dbReference type="EMBL" id="SUZ93735.1"/>
    </source>
</evidence>
<feature type="non-terminal residue" evidence="1">
    <location>
        <position position="1"/>
    </location>
</feature>
<evidence type="ECO:0008006" key="2">
    <source>
        <dbReference type="Google" id="ProtNLM"/>
    </source>
</evidence>
<sequence>VAIESLLIDTENDVLAAQRCGLTGVLVHTAKYLPEAVASASGTPDVVPDSFADVPVLLDA</sequence>
<dbReference type="InterPro" id="IPR023214">
    <property type="entry name" value="HAD_sf"/>
</dbReference>
<dbReference type="EMBL" id="UINC01002172">
    <property type="protein sequence ID" value="SUZ93735.1"/>
    <property type="molecule type" value="Genomic_DNA"/>
</dbReference>
<proteinExistence type="predicted"/>
<gene>
    <name evidence="1" type="ORF">METZ01_LOCUS46589</name>
</gene>